<proteinExistence type="predicted"/>
<feature type="domain" description="Beta-lactamase-related" evidence="4">
    <location>
        <begin position="80"/>
        <end position="325"/>
    </location>
</feature>
<dbReference type="STRING" id="157463.GCA_001047075_00686"/>
<protein>
    <submittedName>
        <fullName evidence="5">Beta-lactamase class C related penicillin binding protein</fullName>
    </submittedName>
</protein>
<dbReference type="InterPro" id="IPR050491">
    <property type="entry name" value="AmpC-like"/>
</dbReference>
<evidence type="ECO:0000256" key="1">
    <source>
        <dbReference type="ARBA" id="ARBA00004370"/>
    </source>
</evidence>
<evidence type="ECO:0000313" key="5">
    <source>
        <dbReference type="EMBL" id="GAO99771.1"/>
    </source>
</evidence>
<comment type="subcellular location">
    <subcellularLocation>
        <location evidence="1">Membrane</location>
    </subcellularLocation>
</comment>
<keyword evidence="6" id="KW-1185">Reference proteome</keyword>
<evidence type="ECO:0000259" key="4">
    <source>
        <dbReference type="Pfam" id="PF00144"/>
    </source>
</evidence>
<evidence type="ECO:0000313" key="6">
    <source>
        <dbReference type="Proteomes" id="UP000253891"/>
    </source>
</evidence>
<sequence>MRKRVDIFPEKVKSLWVKDHWLALTTTILILICFLGTLALSRINVGPKPVPVAKKKVFEVTAVNNLKLDVQPQTKKAQEIDQKLKANNFTGTALVVKNGKIVLNQGYSFANSGKEWHNSSQTVYQIASSAKLLTAILVGQAVDNKQLSYDDHLDKFYPNVPNAGEITIRDLLTMTSGLQQKEQPTTFTSDEDNAQFSADHAVLTGTAVGSGSGWSYQPINYRLLAGILMKITGQSYETLTNNYFNKKYHLNVENRSQFVKDPKAALGYQEDLSMPTGATEEEYQRETGTGNYAMSAGMLYRLYWLFFHDEMDKKHLTLLSQHLPAHYTGGLYRYNNVYTSHGIFNGYEPSIVLGKNGQDAVILLANQYYHGHTFEGLSHELYQVLTGTIVPS</sequence>
<feature type="transmembrane region" description="Helical" evidence="3">
    <location>
        <begin position="21"/>
        <end position="40"/>
    </location>
</feature>
<dbReference type="EMBL" id="DF968001">
    <property type="protein sequence ID" value="GAO99771.1"/>
    <property type="molecule type" value="Genomic_DNA"/>
</dbReference>
<evidence type="ECO:0000256" key="3">
    <source>
        <dbReference type="SAM" id="Phobius"/>
    </source>
</evidence>
<dbReference type="Pfam" id="PF00144">
    <property type="entry name" value="Beta-lactamase"/>
    <property type="match status" value="1"/>
</dbReference>
<evidence type="ECO:0000256" key="2">
    <source>
        <dbReference type="ARBA" id="ARBA00023136"/>
    </source>
</evidence>
<dbReference type="Gene3D" id="3.40.710.10">
    <property type="entry name" value="DD-peptidase/beta-lactamase superfamily"/>
    <property type="match status" value="1"/>
</dbReference>
<name>A0A0K8MGT5_9LACO</name>
<dbReference type="InterPro" id="IPR001466">
    <property type="entry name" value="Beta-lactam-related"/>
</dbReference>
<reference evidence="5 6" key="1">
    <citation type="journal article" date="2015" name="BMC Genomics">
        <title>Comparative genomics of Fructobacillus spp. and Leuconostoc spp. reveals niche-specific evolution of Fructobacillus spp.</title>
        <authorList>
            <person name="Endo A."/>
            <person name="Tanizawa Y."/>
            <person name="Tanaka N."/>
            <person name="Maeno S."/>
            <person name="Kumar H."/>
            <person name="Shiwa Y."/>
            <person name="Okada S."/>
            <person name="Yoshikawa H."/>
            <person name="Dicks L."/>
            <person name="Nakagawa J."/>
            <person name="Arita M."/>
        </authorList>
    </citation>
    <scope>NUCLEOTIDE SEQUENCE [LARGE SCALE GENOMIC DNA]</scope>
    <source>
        <strain evidence="5 6">JCM 12225</strain>
    </source>
</reference>
<gene>
    <name evidence="5" type="ORF">FFIC_240440</name>
</gene>
<dbReference type="GO" id="GO:0016020">
    <property type="term" value="C:membrane"/>
    <property type="evidence" value="ECO:0007669"/>
    <property type="project" value="UniProtKB-SubCell"/>
</dbReference>
<dbReference type="PANTHER" id="PTHR46825">
    <property type="entry name" value="D-ALANYL-D-ALANINE-CARBOXYPEPTIDASE/ENDOPEPTIDASE AMPH"/>
    <property type="match status" value="1"/>
</dbReference>
<dbReference type="SUPFAM" id="SSF56601">
    <property type="entry name" value="beta-lactamase/transpeptidase-like"/>
    <property type="match status" value="1"/>
</dbReference>
<dbReference type="PANTHER" id="PTHR46825:SF11">
    <property type="entry name" value="PENICILLIN-BINDING PROTEIN 4"/>
    <property type="match status" value="1"/>
</dbReference>
<dbReference type="InterPro" id="IPR012338">
    <property type="entry name" value="Beta-lactam/transpept-like"/>
</dbReference>
<accession>A0A0K8MGT5</accession>
<keyword evidence="3" id="KW-0812">Transmembrane</keyword>
<dbReference type="AlphaFoldDB" id="A0A0K8MGT5"/>
<keyword evidence="3" id="KW-1133">Transmembrane helix</keyword>
<organism evidence="5 6">
    <name type="scientific">Fructobacillus ficulneus</name>
    <dbReference type="NCBI Taxonomy" id="157463"/>
    <lineage>
        <taxon>Bacteria</taxon>
        <taxon>Bacillati</taxon>
        <taxon>Bacillota</taxon>
        <taxon>Bacilli</taxon>
        <taxon>Lactobacillales</taxon>
        <taxon>Lactobacillaceae</taxon>
        <taxon>Fructobacillus</taxon>
    </lineage>
</organism>
<dbReference type="OrthoDB" id="2151402at2"/>
<keyword evidence="2 3" id="KW-0472">Membrane</keyword>
<dbReference type="RefSeq" id="WP_061993161.1">
    <property type="nucleotide sequence ID" value="NZ_DF968001.1"/>
</dbReference>
<dbReference type="Proteomes" id="UP000253891">
    <property type="component" value="Unassembled WGS sequence"/>
</dbReference>